<reference evidence="2 3" key="1">
    <citation type="submission" date="2018-11" db="EMBL/GenBank/DDBJ databases">
        <authorList>
            <person name="Na S.W."/>
            <person name="Baik M."/>
        </authorList>
    </citation>
    <scope>NUCLEOTIDE SEQUENCE [LARGE SCALE GENOMIC DNA]</scope>
    <source>
        <strain evidence="2 3">E39</strain>
    </source>
</reference>
<dbReference type="SUPFAM" id="SSF52058">
    <property type="entry name" value="L domain-like"/>
    <property type="match status" value="3"/>
</dbReference>
<dbReference type="InterPro" id="IPR001309">
    <property type="entry name" value="Pept_C14_p20"/>
</dbReference>
<sequence>MKRVFLISNYILFGLIAIYSQRVEILKLSTDNIAIGNAPNVKTYKVHGVFNANETIHWNAEKQSMKIKILDGKNKRHITDITKKDFEKLSINTVAKYMSRPNEKSRKNTSIVHGSWKDIEEVSENSDSVFPEKRFALVIGNSNYEHLKRLDNPKNDVDSVTDKLCSLDFDVLPAYDADYKQFNNLINILSEKKDYDVVLVYYSGHGIRHNNKQYLIPIDAEIKDPSDLENNCFTLYQLYTNLGILKEAKARIVFIDACRTETPWQKEGDSEEEAEQDNPIAVIYSTSKNKKAFDGKSGGNSPFAKAFIQEIGNPSESLAKTIGNINEILQQNTNGIQSVSDHGSAIITKFTFVAVEKGGISLITNMDVIRNVAEGRINAEQLGFDAQKFLGYSNVDISTSVTSILDYGFKDCDELYSISIPKTVTKIGKNVFEGCEGLSEIIISPDNPKYDSRDSCNAVIENETNTIIAGCKETIIPNSVTSIGKSAFKGCSGLTSITIPNSVTSIGNHAFNDCSNLTSVTIPNSVTSIGDEAFYNCSGLTSVAIPNSVTSIGSNAFYNCTGLTSVTIPNSVTIIENGVFGGCSSLTSVTIPNSVTSIGEWAFMSCTGLTSVNIPNSVTSIGEWAFNDCSNLTSVTIPNSVTSIGDKAFKGCSGLTSVTIPNSVTSIGEWAFNGCTGLTSVTIPNSVTSIGEWAFEGCTGLTSVTIPNSVTSIGDNAFEDCSNLTSVTIPKSVKEIGSGAFNNTPWFNKQEDGLVYVGNVAYKYKGEMLEGATINIKEGTTSIADYAFKGCSGLTSITIPNSVTSIGNHAFNDCSNLTSVTIPNSVTSIGEWAFEGCSGLTSVTIPNSVTSIGDGAFWGCSGLNSIIIPNSVTSIGKSAFSGCTDLVYVTIPASVKQIGSGALKGTSWYDMQPDGLIYVGNVAYKYKGEMPEGTTINLKEGTASIADEAFYGCSGLTSVTIPNSVTSIGEWAFEGCSGLTSVTIPNSVTSIGEWAFKGCSGLTSITIPNSVSIIENGVFGGCSGLTSVTIPNSVTSIGYCAFEDCSNLTSVTIPNSVTTIGQEAFSGCNKLKSISLPNSVEYIEFAALGYNLENMYIKRETPCNIVWMLPDLSIWRVSSCTLHVPKGCKEAYENEEPWCDFKEIVDDL</sequence>
<dbReference type="RefSeq" id="WP_111898880.1">
    <property type="nucleotide sequence ID" value="NZ_CP033459.1"/>
</dbReference>
<dbReference type="PANTHER" id="PTHR45661:SF3">
    <property type="entry name" value="IG-LIKE DOMAIN-CONTAINING PROTEIN"/>
    <property type="match status" value="1"/>
</dbReference>
<dbReference type="Pfam" id="PF00656">
    <property type="entry name" value="Peptidase_C14"/>
    <property type="match status" value="1"/>
</dbReference>
<feature type="domain" description="Caspase family p20" evidence="1">
    <location>
        <begin position="132"/>
        <end position="262"/>
    </location>
</feature>
<dbReference type="SUPFAM" id="SSF52129">
    <property type="entry name" value="Caspase-like"/>
    <property type="match status" value="1"/>
</dbReference>
<dbReference type="PROSITE" id="PS50208">
    <property type="entry name" value="CASPASE_P20"/>
    <property type="match status" value="1"/>
</dbReference>
<dbReference type="PANTHER" id="PTHR45661">
    <property type="entry name" value="SURFACE ANTIGEN"/>
    <property type="match status" value="1"/>
</dbReference>
<accession>A0A5P8E4N0</accession>
<dbReference type="OrthoDB" id="1054496at2"/>
<dbReference type="Gene3D" id="3.40.50.12480">
    <property type="match status" value="1"/>
</dbReference>
<dbReference type="KEGG" id="alq:C7Y71_002145"/>
<dbReference type="Proteomes" id="UP000249375">
    <property type="component" value="Chromosome"/>
</dbReference>
<name>A0A5P8E4N0_9BACT</name>
<dbReference type="GO" id="GO:0004197">
    <property type="term" value="F:cysteine-type endopeptidase activity"/>
    <property type="evidence" value="ECO:0007669"/>
    <property type="project" value="InterPro"/>
</dbReference>
<dbReference type="Gene3D" id="3.80.10.10">
    <property type="entry name" value="Ribonuclease Inhibitor"/>
    <property type="match status" value="5"/>
</dbReference>
<dbReference type="GO" id="GO:0006508">
    <property type="term" value="P:proteolysis"/>
    <property type="evidence" value="ECO:0007669"/>
    <property type="project" value="InterPro"/>
</dbReference>
<dbReference type="EMBL" id="CP033459">
    <property type="protein sequence ID" value="QFQ11921.1"/>
    <property type="molecule type" value="Genomic_DNA"/>
</dbReference>
<dbReference type="Pfam" id="PF13306">
    <property type="entry name" value="LRR_5"/>
    <property type="match status" value="4"/>
</dbReference>
<dbReference type="InterPro" id="IPR032675">
    <property type="entry name" value="LRR_dom_sf"/>
</dbReference>
<organism evidence="2 3">
    <name type="scientific">Pseudoprevotella muciniphila</name>
    <dbReference type="NCBI Taxonomy" id="2133944"/>
    <lineage>
        <taxon>Bacteria</taxon>
        <taxon>Pseudomonadati</taxon>
        <taxon>Bacteroidota</taxon>
        <taxon>Bacteroidia</taxon>
        <taxon>Bacteroidales</taxon>
        <taxon>Prevotellaceae</taxon>
        <taxon>Pseudoprevotella</taxon>
    </lineage>
</organism>
<evidence type="ECO:0000313" key="3">
    <source>
        <dbReference type="Proteomes" id="UP000249375"/>
    </source>
</evidence>
<dbReference type="Gene3D" id="3.40.50.1460">
    <property type="match status" value="1"/>
</dbReference>
<proteinExistence type="predicted"/>
<evidence type="ECO:0000259" key="1">
    <source>
        <dbReference type="PROSITE" id="PS50208"/>
    </source>
</evidence>
<dbReference type="InterPro" id="IPR026906">
    <property type="entry name" value="LRR_5"/>
</dbReference>
<dbReference type="InterPro" id="IPR053139">
    <property type="entry name" value="Surface_bspA-like"/>
</dbReference>
<dbReference type="InterPro" id="IPR011600">
    <property type="entry name" value="Pept_C14_caspase"/>
</dbReference>
<evidence type="ECO:0000313" key="2">
    <source>
        <dbReference type="EMBL" id="QFQ11921.1"/>
    </source>
</evidence>
<dbReference type="AlphaFoldDB" id="A0A5P8E4N0"/>
<gene>
    <name evidence="2" type="ORF">C7Y71_002145</name>
</gene>
<protein>
    <recommendedName>
        <fullName evidence="1">Caspase family p20 domain-containing protein</fullName>
    </recommendedName>
</protein>
<dbReference type="InterPro" id="IPR029030">
    <property type="entry name" value="Caspase-like_dom_sf"/>
</dbReference>
<keyword evidence="3" id="KW-1185">Reference proteome</keyword>